<keyword evidence="2" id="KW-1185">Reference proteome</keyword>
<proteinExistence type="predicted"/>
<dbReference type="EMBL" id="SRLO01000023">
    <property type="protein sequence ID" value="TNN85073.1"/>
    <property type="molecule type" value="Genomic_DNA"/>
</dbReference>
<comment type="caution">
    <text evidence="1">The sequence shown here is derived from an EMBL/GenBank/DDBJ whole genome shotgun (WGS) entry which is preliminary data.</text>
</comment>
<name>A0A4Z2J697_9TELE</name>
<sequence length="87" mass="9117">MNLMDRLSVEHMLKTGLALMRSLALKKCTAGGNGALAISSRFSLNRSASSCRSASLSSSCPPVCMEASSRMRASLCRGSGPASTPHR</sequence>
<dbReference type="AlphaFoldDB" id="A0A4Z2J697"/>
<evidence type="ECO:0000313" key="2">
    <source>
        <dbReference type="Proteomes" id="UP000314294"/>
    </source>
</evidence>
<gene>
    <name evidence="1" type="ORF">EYF80_004727</name>
</gene>
<accession>A0A4Z2J697</accession>
<evidence type="ECO:0000313" key="1">
    <source>
        <dbReference type="EMBL" id="TNN85073.1"/>
    </source>
</evidence>
<protein>
    <submittedName>
        <fullName evidence="1">Uncharacterized protein</fullName>
    </submittedName>
</protein>
<dbReference type="Proteomes" id="UP000314294">
    <property type="component" value="Unassembled WGS sequence"/>
</dbReference>
<reference evidence="1 2" key="1">
    <citation type="submission" date="2019-03" db="EMBL/GenBank/DDBJ databases">
        <title>First draft genome of Liparis tanakae, snailfish: a comprehensive survey of snailfish specific genes.</title>
        <authorList>
            <person name="Kim W."/>
            <person name="Song I."/>
            <person name="Jeong J.-H."/>
            <person name="Kim D."/>
            <person name="Kim S."/>
            <person name="Ryu S."/>
            <person name="Song J.Y."/>
            <person name="Lee S.K."/>
        </authorList>
    </citation>
    <scope>NUCLEOTIDE SEQUENCE [LARGE SCALE GENOMIC DNA]</scope>
    <source>
        <tissue evidence="1">Muscle</tissue>
    </source>
</reference>
<organism evidence="1 2">
    <name type="scientific">Liparis tanakae</name>
    <name type="common">Tanaka's snailfish</name>
    <dbReference type="NCBI Taxonomy" id="230148"/>
    <lineage>
        <taxon>Eukaryota</taxon>
        <taxon>Metazoa</taxon>
        <taxon>Chordata</taxon>
        <taxon>Craniata</taxon>
        <taxon>Vertebrata</taxon>
        <taxon>Euteleostomi</taxon>
        <taxon>Actinopterygii</taxon>
        <taxon>Neopterygii</taxon>
        <taxon>Teleostei</taxon>
        <taxon>Neoteleostei</taxon>
        <taxon>Acanthomorphata</taxon>
        <taxon>Eupercaria</taxon>
        <taxon>Perciformes</taxon>
        <taxon>Cottioidei</taxon>
        <taxon>Cottales</taxon>
        <taxon>Liparidae</taxon>
        <taxon>Liparis</taxon>
    </lineage>
</organism>